<dbReference type="Pfam" id="PF00111">
    <property type="entry name" value="Fer2"/>
    <property type="match status" value="1"/>
</dbReference>
<dbReference type="SUPFAM" id="SSF54292">
    <property type="entry name" value="2Fe-2S ferredoxin-like"/>
    <property type="match status" value="1"/>
</dbReference>
<dbReference type="PRINTS" id="PR00371">
    <property type="entry name" value="FPNCR"/>
</dbReference>
<dbReference type="InterPro" id="IPR039261">
    <property type="entry name" value="FNR_nucleotide-bd"/>
</dbReference>
<dbReference type="InterPro" id="IPR012675">
    <property type="entry name" value="Beta-grasp_dom_sf"/>
</dbReference>
<comment type="cofactor">
    <cofactor evidence="1">
        <name>FAD</name>
        <dbReference type="ChEBI" id="CHEBI:57692"/>
    </cofactor>
</comment>
<dbReference type="CDD" id="cd06215">
    <property type="entry name" value="FNR_iron_sulfur_binding_1"/>
    <property type="match status" value="1"/>
</dbReference>
<dbReference type="SUPFAM" id="SSF63380">
    <property type="entry name" value="Riboflavin synthase domain-like"/>
    <property type="match status" value="1"/>
</dbReference>
<evidence type="ECO:0000259" key="5">
    <source>
        <dbReference type="PROSITE" id="PS51384"/>
    </source>
</evidence>
<dbReference type="PANTHER" id="PTHR47354">
    <property type="entry name" value="NADH OXIDOREDUCTASE HCR"/>
    <property type="match status" value="1"/>
</dbReference>
<dbReference type="SUPFAM" id="SSF52343">
    <property type="entry name" value="Ferredoxin reductase-like, C-terminal NADP-linked domain"/>
    <property type="match status" value="1"/>
</dbReference>
<dbReference type="PANTHER" id="PTHR47354:SF5">
    <property type="entry name" value="PROTEIN RFBI"/>
    <property type="match status" value="1"/>
</dbReference>
<dbReference type="PROSITE" id="PS00197">
    <property type="entry name" value="2FE2S_FER_1"/>
    <property type="match status" value="1"/>
</dbReference>
<sequence>MRYVRSPFPLVAEAVPSKSTFRVPASGGTTGAGGSAVAAQAVEVPAVASHALDVPTVAPRSTDDGISGLAECTAITPVTRDIISIDLRAPWLTAVDFEPGQYLTVRVPELGLDRCYSISSAPLGTNTFTLTVRRRPGGAVSTHLHDRLRVGDRLHVDGPYGLFSTSFHPARRHLFLSAGSGITPIMSMVRALLARTDPETVDVVLVHSASTPDDIVFRTDLDQLAEVPEITVITVCSRDSATEVWAGRRGRISREILAEAVPDAWNRETFVCGPTGYMDAVRPLLAEAGVRAVHEESFVFATSPAARLAKRSGQGRKSVGGDAGDVRGREVDRLEMGKAAGTFSITFAKSGTQVPCDAETTVLDAAVAAGMAFTSSCEQGMCGTCKSDLISGDVEMNHAGGIRPKEVAAGRFLPCCSTPLSDLVVDR</sequence>
<dbReference type="Gene3D" id="2.40.30.10">
    <property type="entry name" value="Translation factors"/>
    <property type="match status" value="1"/>
</dbReference>
<dbReference type="EMBL" id="BAABNP010000006">
    <property type="protein sequence ID" value="GAA5340744.1"/>
    <property type="molecule type" value="Genomic_DNA"/>
</dbReference>
<dbReference type="InterPro" id="IPR050415">
    <property type="entry name" value="MRET"/>
</dbReference>
<dbReference type="InterPro" id="IPR001041">
    <property type="entry name" value="2Fe-2S_ferredoxin-type"/>
</dbReference>
<protein>
    <submittedName>
        <fullName evidence="6">Hybrid-cluster NAD(P)-dependent oxidoreductase</fullName>
    </submittedName>
</protein>
<evidence type="ECO:0000259" key="4">
    <source>
        <dbReference type="PROSITE" id="PS51085"/>
    </source>
</evidence>
<keyword evidence="2" id="KW-0001">2Fe-2S</keyword>
<dbReference type="InterPro" id="IPR008333">
    <property type="entry name" value="Cbr1-like_FAD-bd_dom"/>
</dbReference>
<dbReference type="Gene3D" id="3.10.20.30">
    <property type="match status" value="1"/>
</dbReference>
<gene>
    <name evidence="6" type="ORF">KACC15558_17840</name>
</gene>
<dbReference type="Gene3D" id="3.40.50.80">
    <property type="entry name" value="Nucleotide-binding domain of ferredoxin-NADP reductase (FNR) module"/>
    <property type="match status" value="1"/>
</dbReference>
<evidence type="ECO:0000256" key="3">
    <source>
        <dbReference type="ARBA" id="ARBA00023014"/>
    </source>
</evidence>
<feature type="domain" description="2Fe-2S ferredoxin-type" evidence="4">
    <location>
        <begin position="343"/>
        <end position="427"/>
    </location>
</feature>
<evidence type="ECO:0000313" key="6">
    <source>
        <dbReference type="EMBL" id="GAA5340744.1"/>
    </source>
</evidence>
<organism evidence="6 7">
    <name type="scientific">Brevibacterium ammoniilyticum</name>
    <dbReference type="NCBI Taxonomy" id="1046555"/>
    <lineage>
        <taxon>Bacteria</taxon>
        <taxon>Bacillati</taxon>
        <taxon>Actinomycetota</taxon>
        <taxon>Actinomycetes</taxon>
        <taxon>Micrococcales</taxon>
        <taxon>Brevibacteriaceae</taxon>
        <taxon>Brevibacterium</taxon>
    </lineage>
</organism>
<dbReference type="RefSeq" id="WP_342038010.1">
    <property type="nucleotide sequence ID" value="NZ_BAABBK010000005.1"/>
</dbReference>
<comment type="caution">
    <text evidence="6">The sequence shown here is derived from an EMBL/GenBank/DDBJ whole genome shotgun (WGS) entry which is preliminary data.</text>
</comment>
<dbReference type="CDD" id="cd00207">
    <property type="entry name" value="fer2"/>
    <property type="match status" value="1"/>
</dbReference>
<evidence type="ECO:0000256" key="2">
    <source>
        <dbReference type="ARBA" id="ARBA00022714"/>
    </source>
</evidence>
<dbReference type="PROSITE" id="PS51085">
    <property type="entry name" value="2FE2S_FER_2"/>
    <property type="match status" value="1"/>
</dbReference>
<dbReference type="InterPro" id="IPR006058">
    <property type="entry name" value="2Fe2S_fd_BS"/>
</dbReference>
<name>A0ABP9U333_9MICO</name>
<keyword evidence="2" id="KW-0479">Metal-binding</keyword>
<dbReference type="PRINTS" id="PR00410">
    <property type="entry name" value="PHEHYDRXLASE"/>
</dbReference>
<dbReference type="PROSITE" id="PS51384">
    <property type="entry name" value="FAD_FR"/>
    <property type="match status" value="1"/>
</dbReference>
<dbReference type="InterPro" id="IPR036010">
    <property type="entry name" value="2Fe-2S_ferredoxin-like_sf"/>
</dbReference>
<accession>A0ABP9U333</accession>
<dbReference type="Pfam" id="PF00970">
    <property type="entry name" value="FAD_binding_6"/>
    <property type="match status" value="1"/>
</dbReference>
<keyword evidence="7" id="KW-1185">Reference proteome</keyword>
<dbReference type="InterPro" id="IPR017927">
    <property type="entry name" value="FAD-bd_FR_type"/>
</dbReference>
<keyword evidence="3" id="KW-0411">Iron-sulfur</keyword>
<keyword evidence="2" id="KW-0408">Iron</keyword>
<feature type="domain" description="FAD-binding FR-type" evidence="5">
    <location>
        <begin position="65"/>
        <end position="166"/>
    </location>
</feature>
<dbReference type="Pfam" id="PF00175">
    <property type="entry name" value="NAD_binding_1"/>
    <property type="match status" value="1"/>
</dbReference>
<proteinExistence type="predicted"/>
<dbReference type="Proteomes" id="UP001498935">
    <property type="component" value="Unassembled WGS sequence"/>
</dbReference>
<evidence type="ECO:0000313" key="7">
    <source>
        <dbReference type="Proteomes" id="UP001498935"/>
    </source>
</evidence>
<evidence type="ECO:0000256" key="1">
    <source>
        <dbReference type="ARBA" id="ARBA00001974"/>
    </source>
</evidence>
<dbReference type="InterPro" id="IPR001433">
    <property type="entry name" value="OxRdtase_FAD/NAD-bd"/>
</dbReference>
<reference evidence="6 7" key="1">
    <citation type="submission" date="2024-02" db="EMBL/GenBank/DDBJ databases">
        <title>Characterization of antibiotic resistant novel bacterial strains and their environmental applications.</title>
        <authorList>
            <person name="Manzoor S."/>
            <person name="Abbas S."/>
            <person name="Arshad M."/>
            <person name="Li W.J."/>
            <person name="Ahmed I."/>
        </authorList>
    </citation>
    <scope>NUCLEOTIDE SEQUENCE [LARGE SCALE GENOMIC DNA]</scope>
    <source>
        <strain evidence="6 7">KACC 15558</strain>
    </source>
</reference>
<dbReference type="InterPro" id="IPR017938">
    <property type="entry name" value="Riboflavin_synthase-like_b-brl"/>
</dbReference>
<dbReference type="InterPro" id="IPR001709">
    <property type="entry name" value="Flavoprot_Pyr_Nucl_cyt_Rdtase"/>
</dbReference>